<organism evidence="1 2">
    <name type="scientific">Paramecium primaurelia</name>
    <dbReference type="NCBI Taxonomy" id="5886"/>
    <lineage>
        <taxon>Eukaryota</taxon>
        <taxon>Sar</taxon>
        <taxon>Alveolata</taxon>
        <taxon>Ciliophora</taxon>
        <taxon>Intramacronucleata</taxon>
        <taxon>Oligohymenophorea</taxon>
        <taxon>Peniculida</taxon>
        <taxon>Parameciidae</taxon>
        <taxon>Paramecium</taxon>
    </lineage>
</organism>
<protein>
    <submittedName>
        <fullName evidence="1">Uncharacterized protein</fullName>
    </submittedName>
</protein>
<evidence type="ECO:0000313" key="1">
    <source>
        <dbReference type="EMBL" id="CAD8088431.1"/>
    </source>
</evidence>
<dbReference type="AlphaFoldDB" id="A0A8S1NEN6"/>
<accession>A0A8S1NEN6</accession>
<gene>
    <name evidence="1" type="ORF">PPRIM_AZ9-3.1.T0810034</name>
</gene>
<dbReference type="EMBL" id="CAJJDM010000084">
    <property type="protein sequence ID" value="CAD8088431.1"/>
    <property type="molecule type" value="Genomic_DNA"/>
</dbReference>
<comment type="caution">
    <text evidence="1">The sequence shown here is derived from an EMBL/GenBank/DDBJ whole genome shotgun (WGS) entry which is preliminary data.</text>
</comment>
<name>A0A8S1NEN6_PARPR</name>
<dbReference type="Proteomes" id="UP000688137">
    <property type="component" value="Unassembled WGS sequence"/>
</dbReference>
<proteinExistence type="predicted"/>
<evidence type="ECO:0000313" key="2">
    <source>
        <dbReference type="Proteomes" id="UP000688137"/>
    </source>
</evidence>
<sequence length="251" mass="29703">MIFLSYQTLHNCFTSLFSSMFLKNIFFSLIVPLKSIINPKKRSSSTIYYFTKHSLNNLLINDSNFQIQKQTTLITILQSKKYFIILIIDKSKSSRVNRISQFSKKTKKQFSLKVKLIMFNSINIYQGFSRKIYQKINKLEFKFMIMSNIIIIVQTKDGQIGDLIMTDQRVLKNLVKKVRDNFGAKHSIQKNNLLILYHIIRIIKIKTCMNEKKQFVEIVWKVKAVNLIGILKGINYQYLINKNNCYFMFQF</sequence>
<keyword evidence="2" id="KW-1185">Reference proteome</keyword>
<reference evidence="1" key="1">
    <citation type="submission" date="2021-01" db="EMBL/GenBank/DDBJ databases">
        <authorList>
            <consortium name="Genoscope - CEA"/>
            <person name="William W."/>
        </authorList>
    </citation>
    <scope>NUCLEOTIDE SEQUENCE</scope>
</reference>